<protein>
    <submittedName>
        <fullName evidence="9">DUF421 domain-containing protein</fullName>
    </submittedName>
</protein>
<name>A0ABW5DBU1_9HYPH</name>
<dbReference type="Pfam" id="PF20730">
    <property type="entry name" value="YetF_N"/>
    <property type="match status" value="1"/>
</dbReference>
<dbReference type="PANTHER" id="PTHR34582">
    <property type="entry name" value="UPF0702 TRANSMEMBRANE PROTEIN YCAP"/>
    <property type="match status" value="1"/>
</dbReference>
<dbReference type="Pfam" id="PF04239">
    <property type="entry name" value="DUF421"/>
    <property type="match status" value="1"/>
</dbReference>
<evidence type="ECO:0000256" key="5">
    <source>
        <dbReference type="ARBA" id="ARBA00022989"/>
    </source>
</evidence>
<keyword evidence="3" id="KW-1003">Cell membrane</keyword>
<evidence type="ECO:0000256" key="1">
    <source>
        <dbReference type="ARBA" id="ARBA00004651"/>
    </source>
</evidence>
<dbReference type="InterPro" id="IPR007353">
    <property type="entry name" value="DUF421"/>
</dbReference>
<keyword evidence="4" id="KW-0812">Transmembrane</keyword>
<keyword evidence="10" id="KW-1185">Reference proteome</keyword>
<comment type="subcellular location">
    <subcellularLocation>
        <location evidence="1">Cell membrane</location>
        <topology evidence="1">Multi-pass membrane protein</topology>
    </subcellularLocation>
</comment>
<evidence type="ECO:0000256" key="2">
    <source>
        <dbReference type="ARBA" id="ARBA00006448"/>
    </source>
</evidence>
<keyword evidence="6" id="KW-0472">Membrane</keyword>
<keyword evidence="5" id="KW-1133">Transmembrane helix</keyword>
<gene>
    <name evidence="9" type="ORF">ACFSMZ_01620</name>
</gene>
<evidence type="ECO:0000256" key="3">
    <source>
        <dbReference type="ARBA" id="ARBA00022475"/>
    </source>
</evidence>
<reference evidence="10" key="1">
    <citation type="journal article" date="2019" name="Int. J. Syst. Evol. Microbiol.">
        <title>The Global Catalogue of Microorganisms (GCM) 10K type strain sequencing project: providing services to taxonomists for standard genome sequencing and annotation.</title>
        <authorList>
            <consortium name="The Broad Institute Genomics Platform"/>
            <consortium name="The Broad Institute Genome Sequencing Center for Infectious Disease"/>
            <person name="Wu L."/>
            <person name="Ma J."/>
        </authorList>
    </citation>
    <scope>NUCLEOTIDE SEQUENCE [LARGE SCALE GENOMIC DNA]</scope>
    <source>
        <strain evidence="10">KCTC 23707</strain>
    </source>
</reference>
<dbReference type="Proteomes" id="UP001597373">
    <property type="component" value="Unassembled WGS sequence"/>
</dbReference>
<sequence>METVIRGIAVYVILLAAMRLSGRRTLAQITSFDFVLLLIIAETTQQALLGDDFSITNAVVLMVTLFGLDIALSHVKLWSPRVNRLLDGAPTVLISLGKLDEEAIRRSRVGLDDILEAARAEHEVERLDQIKFAVLEIGGAISIIPKEPPKRPDEE</sequence>
<dbReference type="Gene3D" id="3.30.240.20">
    <property type="entry name" value="bsu07140 like domains"/>
    <property type="match status" value="1"/>
</dbReference>
<evidence type="ECO:0000256" key="6">
    <source>
        <dbReference type="ARBA" id="ARBA00023136"/>
    </source>
</evidence>
<evidence type="ECO:0000256" key="4">
    <source>
        <dbReference type="ARBA" id="ARBA00022692"/>
    </source>
</evidence>
<dbReference type="InterPro" id="IPR023090">
    <property type="entry name" value="UPF0702_alpha/beta_dom_sf"/>
</dbReference>
<evidence type="ECO:0000259" key="8">
    <source>
        <dbReference type="Pfam" id="PF20730"/>
    </source>
</evidence>
<proteinExistence type="inferred from homology"/>
<evidence type="ECO:0000259" key="7">
    <source>
        <dbReference type="Pfam" id="PF04239"/>
    </source>
</evidence>
<feature type="domain" description="YetF-like N-terminal transmembrane" evidence="8">
    <location>
        <begin position="8"/>
        <end position="65"/>
    </location>
</feature>
<feature type="domain" description="YetF C-terminal" evidence="7">
    <location>
        <begin position="79"/>
        <end position="148"/>
    </location>
</feature>
<dbReference type="EMBL" id="JBHUIR010000006">
    <property type="protein sequence ID" value="MFD2258467.1"/>
    <property type="molecule type" value="Genomic_DNA"/>
</dbReference>
<evidence type="ECO:0000313" key="10">
    <source>
        <dbReference type="Proteomes" id="UP001597373"/>
    </source>
</evidence>
<accession>A0ABW5DBU1</accession>
<comment type="caution">
    <text evidence="9">The sequence shown here is derived from an EMBL/GenBank/DDBJ whole genome shotgun (WGS) entry which is preliminary data.</text>
</comment>
<dbReference type="InterPro" id="IPR048454">
    <property type="entry name" value="YetF_N"/>
</dbReference>
<comment type="similarity">
    <text evidence="2">Belongs to the UPF0702 family.</text>
</comment>
<dbReference type="RefSeq" id="WP_165277165.1">
    <property type="nucleotide sequence ID" value="NZ_BAABGS010000016.1"/>
</dbReference>
<organism evidence="9 10">
    <name type="scientific">Chelativorans composti</name>
    <dbReference type="NCBI Taxonomy" id="768533"/>
    <lineage>
        <taxon>Bacteria</taxon>
        <taxon>Pseudomonadati</taxon>
        <taxon>Pseudomonadota</taxon>
        <taxon>Alphaproteobacteria</taxon>
        <taxon>Hyphomicrobiales</taxon>
        <taxon>Phyllobacteriaceae</taxon>
        <taxon>Chelativorans</taxon>
    </lineage>
</organism>
<dbReference type="PANTHER" id="PTHR34582:SF6">
    <property type="entry name" value="UPF0702 TRANSMEMBRANE PROTEIN YCAP"/>
    <property type="match status" value="1"/>
</dbReference>
<evidence type="ECO:0000313" key="9">
    <source>
        <dbReference type="EMBL" id="MFD2258467.1"/>
    </source>
</evidence>